<feature type="compositionally biased region" description="Basic and acidic residues" evidence="1">
    <location>
        <begin position="11"/>
        <end position="20"/>
    </location>
</feature>
<evidence type="ECO:0000313" key="3">
    <source>
        <dbReference type="Proteomes" id="UP001148018"/>
    </source>
</evidence>
<organism evidence="2 3">
    <name type="scientific">Muraenolepis orangiensis</name>
    <name type="common">Patagonian moray cod</name>
    <dbReference type="NCBI Taxonomy" id="630683"/>
    <lineage>
        <taxon>Eukaryota</taxon>
        <taxon>Metazoa</taxon>
        <taxon>Chordata</taxon>
        <taxon>Craniata</taxon>
        <taxon>Vertebrata</taxon>
        <taxon>Euteleostomi</taxon>
        <taxon>Actinopterygii</taxon>
        <taxon>Neopterygii</taxon>
        <taxon>Teleostei</taxon>
        <taxon>Neoteleostei</taxon>
        <taxon>Acanthomorphata</taxon>
        <taxon>Zeiogadaria</taxon>
        <taxon>Gadariae</taxon>
        <taxon>Gadiformes</taxon>
        <taxon>Muraenolepidoidei</taxon>
        <taxon>Muraenolepididae</taxon>
        <taxon>Muraenolepis</taxon>
    </lineage>
</organism>
<name>A0A9Q0IBN6_9TELE</name>
<reference evidence="2" key="1">
    <citation type="submission" date="2022-07" db="EMBL/GenBank/DDBJ databases">
        <title>Chromosome-level genome of Muraenolepis orangiensis.</title>
        <authorList>
            <person name="Kim J."/>
        </authorList>
    </citation>
    <scope>NUCLEOTIDE SEQUENCE</scope>
    <source>
        <strain evidence="2">KU_S4_2022</strain>
        <tissue evidence="2">Muscle</tissue>
    </source>
</reference>
<dbReference type="OrthoDB" id="8960009at2759"/>
<feature type="region of interest" description="Disordered" evidence="1">
    <location>
        <begin position="1"/>
        <end position="26"/>
    </location>
</feature>
<evidence type="ECO:0000256" key="1">
    <source>
        <dbReference type="SAM" id="MobiDB-lite"/>
    </source>
</evidence>
<protein>
    <submittedName>
        <fullName evidence="2">Uncharacterized protein</fullName>
    </submittedName>
</protein>
<proteinExistence type="predicted"/>
<evidence type="ECO:0000313" key="2">
    <source>
        <dbReference type="EMBL" id="KAJ3590951.1"/>
    </source>
</evidence>
<dbReference type="EMBL" id="JANIIK010000114">
    <property type="protein sequence ID" value="KAJ3590951.1"/>
    <property type="molecule type" value="Genomic_DNA"/>
</dbReference>
<accession>A0A9Q0IBN6</accession>
<keyword evidence="3" id="KW-1185">Reference proteome</keyword>
<gene>
    <name evidence="2" type="ORF">NHX12_008899</name>
</gene>
<sequence length="100" mass="10991">MWSGGGGVAREACDGEREGSEELDDLVPLDRLPAAGGDFRGKFRKMRPKKRPTILEMFLSTLLSRERVMVNSVCFVPCLADDAGALTIKEQATARPQPLR</sequence>
<comment type="caution">
    <text evidence="2">The sequence shown here is derived from an EMBL/GenBank/DDBJ whole genome shotgun (WGS) entry which is preliminary data.</text>
</comment>
<dbReference type="Proteomes" id="UP001148018">
    <property type="component" value="Unassembled WGS sequence"/>
</dbReference>
<dbReference type="AlphaFoldDB" id="A0A9Q0IBN6"/>